<evidence type="ECO:0000256" key="2">
    <source>
        <dbReference type="SAM" id="MobiDB-lite"/>
    </source>
</evidence>
<proteinExistence type="predicted"/>
<gene>
    <name evidence="3" type="ORF">QBC35DRAFT_200178</name>
</gene>
<keyword evidence="4" id="KW-1185">Reference proteome</keyword>
<protein>
    <submittedName>
        <fullName evidence="3">Uncharacterized protein</fullName>
    </submittedName>
</protein>
<feature type="compositionally biased region" description="Basic and acidic residues" evidence="2">
    <location>
        <begin position="500"/>
        <end position="513"/>
    </location>
</feature>
<comment type="caution">
    <text evidence="3">The sequence shown here is derived from an EMBL/GenBank/DDBJ whole genome shotgun (WGS) entry which is preliminary data.</text>
</comment>
<dbReference type="AlphaFoldDB" id="A0AAN6X5X4"/>
<feature type="region of interest" description="Disordered" evidence="2">
    <location>
        <begin position="251"/>
        <end position="270"/>
    </location>
</feature>
<feature type="region of interest" description="Disordered" evidence="2">
    <location>
        <begin position="86"/>
        <end position="107"/>
    </location>
</feature>
<evidence type="ECO:0000256" key="1">
    <source>
        <dbReference type="SAM" id="Coils"/>
    </source>
</evidence>
<dbReference type="EMBL" id="MU864353">
    <property type="protein sequence ID" value="KAK4192707.1"/>
    <property type="molecule type" value="Genomic_DNA"/>
</dbReference>
<feature type="coiled-coil region" evidence="1">
    <location>
        <begin position="189"/>
        <end position="216"/>
    </location>
</feature>
<name>A0AAN6X5X4_9PEZI</name>
<organism evidence="3 4">
    <name type="scientific">Podospora australis</name>
    <dbReference type="NCBI Taxonomy" id="1536484"/>
    <lineage>
        <taxon>Eukaryota</taxon>
        <taxon>Fungi</taxon>
        <taxon>Dikarya</taxon>
        <taxon>Ascomycota</taxon>
        <taxon>Pezizomycotina</taxon>
        <taxon>Sordariomycetes</taxon>
        <taxon>Sordariomycetidae</taxon>
        <taxon>Sordariales</taxon>
        <taxon>Podosporaceae</taxon>
        <taxon>Podospora</taxon>
    </lineage>
</organism>
<accession>A0AAN6X5X4</accession>
<evidence type="ECO:0000313" key="3">
    <source>
        <dbReference type="EMBL" id="KAK4192707.1"/>
    </source>
</evidence>
<reference evidence="3" key="2">
    <citation type="submission" date="2023-05" db="EMBL/GenBank/DDBJ databases">
        <authorList>
            <consortium name="Lawrence Berkeley National Laboratory"/>
            <person name="Steindorff A."/>
            <person name="Hensen N."/>
            <person name="Bonometti L."/>
            <person name="Westerberg I."/>
            <person name="Brannstrom I.O."/>
            <person name="Guillou S."/>
            <person name="Cros-Aarteil S."/>
            <person name="Calhoun S."/>
            <person name="Haridas S."/>
            <person name="Kuo A."/>
            <person name="Mondo S."/>
            <person name="Pangilinan J."/>
            <person name="Riley R."/>
            <person name="Labutti K."/>
            <person name="Andreopoulos B."/>
            <person name="Lipzen A."/>
            <person name="Chen C."/>
            <person name="Yanf M."/>
            <person name="Daum C."/>
            <person name="Ng V."/>
            <person name="Clum A."/>
            <person name="Ohm R."/>
            <person name="Martin F."/>
            <person name="Silar P."/>
            <person name="Natvig D."/>
            <person name="Lalanne C."/>
            <person name="Gautier V."/>
            <person name="Ament-Velasquez S.L."/>
            <person name="Kruys A."/>
            <person name="Hutchinson M.I."/>
            <person name="Powell A.J."/>
            <person name="Barry K."/>
            <person name="Miller A.N."/>
            <person name="Grigoriev I.V."/>
            <person name="Debuchy R."/>
            <person name="Gladieux P."/>
            <person name="Thoren M.H."/>
            <person name="Johannesson H."/>
        </authorList>
    </citation>
    <scope>NUCLEOTIDE SEQUENCE</scope>
    <source>
        <strain evidence="3">PSN309</strain>
    </source>
</reference>
<feature type="region of interest" description="Disordered" evidence="2">
    <location>
        <begin position="488"/>
        <end position="517"/>
    </location>
</feature>
<dbReference type="Proteomes" id="UP001302126">
    <property type="component" value="Unassembled WGS sequence"/>
</dbReference>
<sequence length="541" mass="59205">MSVPNGDGVNTIQKVLEPYMRPRDEVANIRRILALHLNSCVQISSVAKPLALVDGSELASPATAQGLQRQYLEALNANIKARNEFKTHSRELGGNRGLEDSISSDDTKTNQDYLQEHMAVMGLQKKQERLRAVEKHLELLRTKPAASPGFMDPGEIFKDSRSLPSVPKELFTAIALDTTTSATQLKSFIDQLEKNVLQAKLSLKREEQLLEQAKARSTSSPENVTDSAKLEALNRTRVELISWIESELSKASGDGADSGGGDDHRRSTRKMRASIDPVNMDDQLASIKDKYTQYTEARKALLQLVNQQPKPIIKPLTQEQLPPQTGQTATPVPSAHLLAPYFEQLLSVSREQKGLITQKSHLNNTVTKQVKENCQILDHLAEESQLIPAYPMPGAGRPKAGFTGTTAGSAEASQASSRIKPWVYAADAAKIATLEAVAEKIEEGQLALEGSMQALAEINMLLGRDISHEQDGVAGEDAGDEDMWMNEGQSPGKGTGMAGEPRRHTINRRESRADQGNIKTGTVWDMLDGNLGLLRSEKDLP</sequence>
<reference evidence="3" key="1">
    <citation type="journal article" date="2023" name="Mol. Phylogenet. Evol.">
        <title>Genome-scale phylogeny and comparative genomics of the fungal order Sordariales.</title>
        <authorList>
            <person name="Hensen N."/>
            <person name="Bonometti L."/>
            <person name="Westerberg I."/>
            <person name="Brannstrom I.O."/>
            <person name="Guillou S."/>
            <person name="Cros-Aarteil S."/>
            <person name="Calhoun S."/>
            <person name="Haridas S."/>
            <person name="Kuo A."/>
            <person name="Mondo S."/>
            <person name="Pangilinan J."/>
            <person name="Riley R."/>
            <person name="LaButti K."/>
            <person name="Andreopoulos B."/>
            <person name="Lipzen A."/>
            <person name="Chen C."/>
            <person name="Yan M."/>
            <person name="Daum C."/>
            <person name="Ng V."/>
            <person name="Clum A."/>
            <person name="Steindorff A."/>
            <person name="Ohm R.A."/>
            <person name="Martin F."/>
            <person name="Silar P."/>
            <person name="Natvig D.O."/>
            <person name="Lalanne C."/>
            <person name="Gautier V."/>
            <person name="Ament-Velasquez S.L."/>
            <person name="Kruys A."/>
            <person name="Hutchinson M.I."/>
            <person name="Powell A.J."/>
            <person name="Barry K."/>
            <person name="Miller A.N."/>
            <person name="Grigoriev I.V."/>
            <person name="Debuchy R."/>
            <person name="Gladieux P."/>
            <person name="Hiltunen Thoren M."/>
            <person name="Johannesson H."/>
        </authorList>
    </citation>
    <scope>NUCLEOTIDE SEQUENCE</scope>
    <source>
        <strain evidence="3">PSN309</strain>
    </source>
</reference>
<keyword evidence="1" id="KW-0175">Coiled coil</keyword>
<evidence type="ECO:0000313" key="4">
    <source>
        <dbReference type="Proteomes" id="UP001302126"/>
    </source>
</evidence>